<dbReference type="EMBL" id="AZMM01016859">
    <property type="protein sequence ID" value="ETJ27819.1"/>
    <property type="molecule type" value="Genomic_DNA"/>
</dbReference>
<gene>
    <name evidence="1" type="ORF">Q604_UNBC16859G0001</name>
</gene>
<sequence length="125" mass="14057">TDITIEDSRFTGSIKEALEEYMEGRAELYTTKKKARSLMDIATLAVKELRHAGGLTNLDESDEINACTIIVPVDVNGKTEEWLLLFKNETHNCADFHALCYVARMVIFFYFTCSKADLVAVRGVT</sequence>
<accession>W1XGD5</accession>
<evidence type="ECO:0000313" key="1">
    <source>
        <dbReference type="EMBL" id="ETJ27819.1"/>
    </source>
</evidence>
<name>W1XGD5_9ZZZZ</name>
<reference evidence="1" key="1">
    <citation type="submission" date="2013-12" db="EMBL/GenBank/DDBJ databases">
        <title>A Varibaculum cambriense genome reconstructed from a premature infant gut community with otherwise low bacterial novelty that shifts toward anaerobic metabolism during the third week of life.</title>
        <authorList>
            <person name="Brown C.T."/>
            <person name="Sharon I."/>
            <person name="Thomas B.C."/>
            <person name="Castelle C.J."/>
            <person name="Morowitz M.J."/>
            <person name="Banfield J.F."/>
        </authorList>
    </citation>
    <scope>NUCLEOTIDE SEQUENCE</scope>
</reference>
<proteinExistence type="predicted"/>
<protein>
    <submittedName>
        <fullName evidence="1">Phosphoribosylformylglycinamidine synthase</fullName>
    </submittedName>
</protein>
<organism evidence="1">
    <name type="scientific">human gut metagenome</name>
    <dbReference type="NCBI Taxonomy" id="408170"/>
    <lineage>
        <taxon>unclassified sequences</taxon>
        <taxon>metagenomes</taxon>
        <taxon>organismal metagenomes</taxon>
    </lineage>
</organism>
<feature type="non-terminal residue" evidence="1">
    <location>
        <position position="125"/>
    </location>
</feature>
<comment type="caution">
    <text evidence="1">The sequence shown here is derived from an EMBL/GenBank/DDBJ whole genome shotgun (WGS) entry which is preliminary data.</text>
</comment>
<feature type="non-terminal residue" evidence="1">
    <location>
        <position position="1"/>
    </location>
</feature>
<dbReference type="AlphaFoldDB" id="W1XGD5"/>